<dbReference type="Proteomes" id="UP000316184">
    <property type="component" value="Unassembled WGS sequence"/>
</dbReference>
<evidence type="ECO:0000313" key="3">
    <source>
        <dbReference type="EMBL" id="TWG08346.1"/>
    </source>
</evidence>
<keyword evidence="4" id="KW-1185">Reference proteome</keyword>
<dbReference type="Pfam" id="PF21725">
    <property type="entry name" value="T7SS_signal"/>
    <property type="match status" value="1"/>
</dbReference>
<dbReference type="InterPro" id="IPR049082">
    <property type="entry name" value="T7SS_signal"/>
</dbReference>
<organism evidence="3 4">
    <name type="scientific">Saccharopolyspora dendranthemae</name>
    <dbReference type="NCBI Taxonomy" id="1181886"/>
    <lineage>
        <taxon>Bacteria</taxon>
        <taxon>Bacillati</taxon>
        <taxon>Actinomycetota</taxon>
        <taxon>Actinomycetes</taxon>
        <taxon>Pseudonocardiales</taxon>
        <taxon>Pseudonocardiaceae</taxon>
        <taxon>Saccharopolyspora</taxon>
    </lineage>
</organism>
<protein>
    <recommendedName>
        <fullName evidence="2">Putative T7SS secretion signal domain-containing protein</fullName>
    </recommendedName>
</protein>
<evidence type="ECO:0000256" key="1">
    <source>
        <dbReference type="SAM" id="Coils"/>
    </source>
</evidence>
<dbReference type="SUPFAM" id="SSF140453">
    <property type="entry name" value="EsxAB dimer-like"/>
    <property type="match status" value="1"/>
</dbReference>
<evidence type="ECO:0000259" key="2">
    <source>
        <dbReference type="Pfam" id="PF21725"/>
    </source>
</evidence>
<comment type="caution">
    <text evidence="3">The sequence shown here is derived from an EMBL/GenBank/DDBJ whole genome shotgun (WGS) entry which is preliminary data.</text>
</comment>
<keyword evidence="1" id="KW-0175">Coiled coil</keyword>
<proteinExistence type="predicted"/>
<gene>
    <name evidence="3" type="ORF">FHU35_11965</name>
</gene>
<dbReference type="AlphaFoldDB" id="A0A561V9P1"/>
<dbReference type="EMBL" id="VIWX01000001">
    <property type="protein sequence ID" value="TWG08346.1"/>
    <property type="molecule type" value="Genomic_DNA"/>
</dbReference>
<reference evidence="3 4" key="1">
    <citation type="submission" date="2019-06" db="EMBL/GenBank/DDBJ databases">
        <title>Sequencing the genomes of 1000 actinobacteria strains.</title>
        <authorList>
            <person name="Klenk H.-P."/>
        </authorList>
    </citation>
    <scope>NUCLEOTIDE SEQUENCE [LARGE SCALE GENOMIC DNA]</scope>
    <source>
        <strain evidence="3 4">DSM 46699</strain>
    </source>
</reference>
<evidence type="ECO:0000313" key="4">
    <source>
        <dbReference type="Proteomes" id="UP000316184"/>
    </source>
</evidence>
<name>A0A561V9P1_9PSEU</name>
<feature type="coiled-coil region" evidence="1">
    <location>
        <begin position="93"/>
        <end position="188"/>
    </location>
</feature>
<accession>A0A561V9P1</accession>
<feature type="domain" description="Putative T7SS secretion signal" evidence="2">
    <location>
        <begin position="17"/>
        <end position="193"/>
    </location>
</feature>
<sequence>MTGPSAYPVLGFDPAPGTVATVESVATDYQHISTKMGEAHEALTKIGRQDGMWQGQAAEAFAGTIGELPKYLEQAHRSLGDAARTLSGWSGQLTSLQQRARDYEAQASSAQQRVREAESNPNFALIGQNFPDQASLQQAQSKIDTAQSQLSQANADLETIREQAQRLLHQHDDLAKAVEDALRRAAEEAPDAPSLLDRLTSMLEDLGQGISDAAGKAWQWIQDNADTINKVGDVLSTAGTVLSVVAAATCWIPGVNAVTTAAAVGVSAAAVGTHALAKAAGAKVSWSTMAFDAIGVIPGAGAAKGALGAAKVLPKAAKAGSTAAKFAESGKLAAGAEAAGKTFNRAGSQAIGKGATLAEKGIKLFDREAGLAINSWKTGETNFRGAEKVLHTAQDGTAIAAGAGVLTARQGAFMVGKWEAQPYVEQGENAVKNAAGNAANGFHSALAGR</sequence>
<dbReference type="Gene3D" id="1.10.287.1490">
    <property type="match status" value="1"/>
</dbReference>
<dbReference type="InterPro" id="IPR036689">
    <property type="entry name" value="ESAT-6-like_sf"/>
</dbReference>